<comment type="cofactor">
    <cofactor evidence="7">
        <name>Zn(2+)</name>
        <dbReference type="ChEBI" id="CHEBI:29105"/>
    </cofactor>
    <text evidence="7">Binds 1 zinc ion.</text>
</comment>
<feature type="binding site" evidence="7">
    <location>
        <position position="106"/>
    </location>
    <ligand>
        <name>Zn(2+)</name>
        <dbReference type="ChEBI" id="CHEBI:29105"/>
        <note>catalytic</note>
    </ligand>
</feature>
<proteinExistence type="inferred from homology"/>
<comment type="subcellular location">
    <subcellularLocation>
        <location evidence="7">Cytoplasm</location>
    </subcellularLocation>
</comment>
<keyword evidence="7" id="KW-0690">Ribosome biogenesis</keyword>
<dbReference type="GO" id="GO:0004222">
    <property type="term" value="F:metalloendopeptidase activity"/>
    <property type="evidence" value="ECO:0007669"/>
    <property type="project" value="InterPro"/>
</dbReference>
<keyword evidence="7" id="KW-0698">rRNA processing</keyword>
<evidence type="ECO:0000256" key="2">
    <source>
        <dbReference type="ARBA" id="ARBA00022722"/>
    </source>
</evidence>
<evidence type="ECO:0000256" key="1">
    <source>
        <dbReference type="ARBA" id="ARBA00010875"/>
    </source>
</evidence>
<keyword evidence="6 7" id="KW-0862">Zinc</keyword>
<feature type="binding site" evidence="7">
    <location>
        <position position="110"/>
    </location>
    <ligand>
        <name>Zn(2+)</name>
        <dbReference type="ChEBI" id="CHEBI:29105"/>
        <note>catalytic</note>
    </ligand>
</feature>
<evidence type="ECO:0000256" key="4">
    <source>
        <dbReference type="ARBA" id="ARBA00022759"/>
    </source>
</evidence>
<dbReference type="EC" id="3.1.-.-" evidence="7"/>
<name>A0A5C6VNV4_9FLAO</name>
<dbReference type="PANTHER" id="PTHR46986">
    <property type="entry name" value="ENDORIBONUCLEASE YBEY, CHLOROPLASTIC"/>
    <property type="match status" value="1"/>
</dbReference>
<dbReference type="PANTHER" id="PTHR46986:SF1">
    <property type="entry name" value="ENDORIBONUCLEASE YBEY, CHLOROPLASTIC"/>
    <property type="match status" value="1"/>
</dbReference>
<keyword evidence="2 7" id="KW-0540">Nuclease</keyword>
<dbReference type="OrthoDB" id="9811984at2"/>
<dbReference type="PROSITE" id="PS01306">
    <property type="entry name" value="UPF0054"/>
    <property type="match status" value="1"/>
</dbReference>
<dbReference type="GO" id="GO:0006364">
    <property type="term" value="P:rRNA processing"/>
    <property type="evidence" value="ECO:0007669"/>
    <property type="project" value="UniProtKB-UniRule"/>
</dbReference>
<evidence type="ECO:0000313" key="8">
    <source>
        <dbReference type="EMBL" id="TXC85365.1"/>
    </source>
</evidence>
<feature type="binding site" evidence="7">
    <location>
        <position position="116"/>
    </location>
    <ligand>
        <name>Zn(2+)</name>
        <dbReference type="ChEBI" id="CHEBI:29105"/>
        <note>catalytic</note>
    </ligand>
</feature>
<dbReference type="InterPro" id="IPR023091">
    <property type="entry name" value="MetalPrtase_cat_dom_sf_prd"/>
</dbReference>
<dbReference type="InterPro" id="IPR020549">
    <property type="entry name" value="YbeY_CS"/>
</dbReference>
<comment type="caution">
    <text evidence="8">The sequence shown here is derived from an EMBL/GenBank/DDBJ whole genome shotgun (WGS) entry which is preliminary data.</text>
</comment>
<dbReference type="GO" id="GO:0008270">
    <property type="term" value="F:zinc ion binding"/>
    <property type="evidence" value="ECO:0007669"/>
    <property type="project" value="UniProtKB-UniRule"/>
</dbReference>
<dbReference type="Gene3D" id="3.40.390.30">
    <property type="entry name" value="Metalloproteases ('zincins'), catalytic domain"/>
    <property type="match status" value="1"/>
</dbReference>
<organism evidence="8 9">
    <name type="scientific">Luteibaculum oceani</name>
    <dbReference type="NCBI Taxonomy" id="1294296"/>
    <lineage>
        <taxon>Bacteria</taxon>
        <taxon>Pseudomonadati</taxon>
        <taxon>Bacteroidota</taxon>
        <taxon>Flavobacteriia</taxon>
        <taxon>Flavobacteriales</taxon>
        <taxon>Luteibaculaceae</taxon>
        <taxon>Luteibaculum</taxon>
    </lineage>
</organism>
<dbReference type="Pfam" id="PF02130">
    <property type="entry name" value="YbeY"/>
    <property type="match status" value="1"/>
</dbReference>
<dbReference type="InterPro" id="IPR002036">
    <property type="entry name" value="YbeY"/>
</dbReference>
<evidence type="ECO:0000256" key="3">
    <source>
        <dbReference type="ARBA" id="ARBA00022723"/>
    </source>
</evidence>
<dbReference type="EMBL" id="VORB01000001">
    <property type="protein sequence ID" value="TXC85365.1"/>
    <property type="molecule type" value="Genomic_DNA"/>
</dbReference>
<dbReference type="HAMAP" id="MF_00009">
    <property type="entry name" value="Endoribonucl_YbeY"/>
    <property type="match status" value="1"/>
</dbReference>
<comment type="function">
    <text evidence="7">Single strand-specific metallo-endoribonuclease involved in late-stage 70S ribosome quality control and in maturation of the 3' terminus of the 16S rRNA.</text>
</comment>
<keyword evidence="3 7" id="KW-0479">Metal-binding</keyword>
<dbReference type="AlphaFoldDB" id="A0A5C6VNV4"/>
<keyword evidence="7" id="KW-0963">Cytoplasm</keyword>
<dbReference type="NCBIfam" id="TIGR00043">
    <property type="entry name" value="rRNA maturation RNase YbeY"/>
    <property type="match status" value="1"/>
</dbReference>
<dbReference type="GO" id="GO:0005737">
    <property type="term" value="C:cytoplasm"/>
    <property type="evidence" value="ECO:0007669"/>
    <property type="project" value="UniProtKB-SubCell"/>
</dbReference>
<dbReference type="GO" id="GO:0004521">
    <property type="term" value="F:RNA endonuclease activity"/>
    <property type="evidence" value="ECO:0007669"/>
    <property type="project" value="UniProtKB-UniRule"/>
</dbReference>
<dbReference type="SUPFAM" id="SSF55486">
    <property type="entry name" value="Metalloproteases ('zincins'), catalytic domain"/>
    <property type="match status" value="1"/>
</dbReference>
<reference evidence="8 9" key="1">
    <citation type="submission" date="2019-08" db="EMBL/GenBank/DDBJ databases">
        <title>Genome of Luteibaculum oceani JCM 18817.</title>
        <authorList>
            <person name="Bowman J.P."/>
        </authorList>
    </citation>
    <scope>NUCLEOTIDE SEQUENCE [LARGE SCALE GENOMIC DNA]</scope>
    <source>
        <strain evidence="8 9">JCM 18817</strain>
    </source>
</reference>
<keyword evidence="4 7" id="KW-0255">Endonuclease</keyword>
<dbReference type="Proteomes" id="UP000321168">
    <property type="component" value="Unassembled WGS sequence"/>
</dbReference>
<keyword evidence="5 7" id="KW-0378">Hydrolase</keyword>
<comment type="similarity">
    <text evidence="1 7">Belongs to the endoribonuclease YbeY family.</text>
</comment>
<evidence type="ECO:0000256" key="5">
    <source>
        <dbReference type="ARBA" id="ARBA00022801"/>
    </source>
</evidence>
<accession>A0A5C6VNV4</accession>
<protein>
    <recommendedName>
        <fullName evidence="7">Endoribonuclease YbeY</fullName>
        <ecNumber evidence="7">3.1.-.-</ecNumber>
    </recommendedName>
</protein>
<evidence type="ECO:0000313" key="9">
    <source>
        <dbReference type="Proteomes" id="UP000321168"/>
    </source>
</evidence>
<evidence type="ECO:0000256" key="6">
    <source>
        <dbReference type="ARBA" id="ARBA00022833"/>
    </source>
</evidence>
<keyword evidence="9" id="KW-1185">Reference proteome</keyword>
<sequence length="141" mass="16704">MISFYNNDTSIRIRDKRRIQQWVNHVVEKAGFEVGDLNIISCSDKSIEEINIQFLNHHYPTDIITFDSVIDQTLHGELYIGLETIKENAKRYNQPFQTEIKRVIIHGVLHLMGYKDKTTKEKEEMRRQEDAALQMFHVKQK</sequence>
<dbReference type="RefSeq" id="WP_147012731.1">
    <property type="nucleotide sequence ID" value="NZ_VORB01000001.1"/>
</dbReference>
<evidence type="ECO:0000256" key="7">
    <source>
        <dbReference type="HAMAP-Rule" id="MF_00009"/>
    </source>
</evidence>
<gene>
    <name evidence="7 8" type="primary">ybeY</name>
    <name evidence="8" type="ORF">FRX97_01700</name>
</gene>